<dbReference type="PIRSF" id="PIRSF005956">
    <property type="entry name" value="BtpA"/>
    <property type="match status" value="1"/>
</dbReference>
<protein>
    <submittedName>
        <fullName evidence="2">Membrane biogenesis protein</fullName>
    </submittedName>
</protein>
<evidence type="ECO:0000313" key="2">
    <source>
        <dbReference type="EMBL" id="HBT48512.1"/>
    </source>
</evidence>
<dbReference type="InterPro" id="IPR011060">
    <property type="entry name" value="RibuloseP-bd_barrel"/>
</dbReference>
<reference evidence="2 3" key="1">
    <citation type="journal article" date="2018" name="Nat. Biotechnol.">
        <title>A standardized bacterial taxonomy based on genome phylogeny substantially revises the tree of life.</title>
        <authorList>
            <person name="Parks D.H."/>
            <person name="Chuvochina M."/>
            <person name="Waite D.W."/>
            <person name="Rinke C."/>
            <person name="Skarshewski A."/>
            <person name="Chaumeil P.A."/>
            <person name="Hugenholtz P."/>
        </authorList>
    </citation>
    <scope>NUCLEOTIDE SEQUENCE [LARGE SCALE GENOMIC DNA]</scope>
    <source>
        <strain evidence="2">UBA12544</strain>
    </source>
</reference>
<dbReference type="CDD" id="cd04722">
    <property type="entry name" value="TIM_phosphate_binding"/>
    <property type="match status" value="1"/>
</dbReference>
<dbReference type="RefSeq" id="WP_278428590.1">
    <property type="nucleotide sequence ID" value="NZ_DOLB01000030.1"/>
</dbReference>
<organism evidence="2 3">
    <name type="scientific">Caldanaerobacter subterraneus</name>
    <dbReference type="NCBI Taxonomy" id="911092"/>
    <lineage>
        <taxon>Bacteria</taxon>
        <taxon>Bacillati</taxon>
        <taxon>Bacillota</taxon>
        <taxon>Clostridia</taxon>
        <taxon>Thermoanaerobacterales</taxon>
        <taxon>Thermoanaerobacteraceae</taxon>
        <taxon>Caldanaerobacter</taxon>
    </lineage>
</organism>
<dbReference type="SUPFAM" id="SSF51366">
    <property type="entry name" value="Ribulose-phoshate binding barrel"/>
    <property type="match status" value="1"/>
</dbReference>
<sequence length="270" mass="29627">MERVKSIFKNVKPIIGMVHLPPLPGSPQYGGEKLSVIAETTVTEAKKLEEAGFDGIMIENFGDVMFYKRVPPETVASMTYIAKEIKDNINIPIGICVLQSDAIAATAIAHAVEAEFIRVPYYTEVYVVDTGLMESCAAEVLRYRKFLGANVAIFADIHIKHGYPLAQRPIEESAEDAVYRGLADAIIVTGRKTGGPTNRDDIKRVKDVLPEWPVFVGSGVSVQNVKEMLSIADGAIVGTNLKVENKTTNPIDFAKAKEFMEIVNSIRKNN</sequence>
<dbReference type="PANTHER" id="PTHR21381:SF3">
    <property type="entry name" value="SGC REGION PROTEIN SGCQ-RELATED"/>
    <property type="match status" value="1"/>
</dbReference>
<dbReference type="Proteomes" id="UP000264445">
    <property type="component" value="Unassembled WGS sequence"/>
</dbReference>
<proteinExistence type="inferred from homology"/>
<gene>
    <name evidence="2" type="ORF">DEA61_01350</name>
</gene>
<dbReference type="AlphaFoldDB" id="A0A101E4L4"/>
<evidence type="ECO:0000256" key="1">
    <source>
        <dbReference type="ARBA" id="ARBA00006007"/>
    </source>
</evidence>
<dbReference type="EMBL" id="DOLB01000030">
    <property type="protein sequence ID" value="HBT48512.1"/>
    <property type="molecule type" value="Genomic_DNA"/>
</dbReference>
<name>A0A101E4L4_9THEO</name>
<dbReference type="NCBIfam" id="TIGR00259">
    <property type="entry name" value="thylakoid_BtpA"/>
    <property type="match status" value="1"/>
</dbReference>
<dbReference type="Gene3D" id="3.20.20.70">
    <property type="entry name" value="Aldolase class I"/>
    <property type="match status" value="1"/>
</dbReference>
<comment type="caution">
    <text evidence="2">The sequence shown here is derived from an EMBL/GenBank/DDBJ whole genome shotgun (WGS) entry which is preliminary data.</text>
</comment>
<comment type="similarity">
    <text evidence="1">Belongs to the BtpA family.</text>
</comment>
<dbReference type="InterPro" id="IPR013785">
    <property type="entry name" value="Aldolase_TIM"/>
</dbReference>
<dbReference type="InterPro" id="IPR005137">
    <property type="entry name" value="BtpA"/>
</dbReference>
<evidence type="ECO:0000313" key="3">
    <source>
        <dbReference type="Proteomes" id="UP000264445"/>
    </source>
</evidence>
<accession>A0A101E4L4</accession>
<dbReference type="Pfam" id="PF03437">
    <property type="entry name" value="BtpA"/>
    <property type="match status" value="1"/>
</dbReference>
<dbReference type="PANTHER" id="PTHR21381">
    <property type="entry name" value="ZGC:162297"/>
    <property type="match status" value="1"/>
</dbReference>